<organism evidence="2 3">
    <name type="scientific">Vermiconidia calcicola</name>
    <dbReference type="NCBI Taxonomy" id="1690605"/>
    <lineage>
        <taxon>Eukaryota</taxon>
        <taxon>Fungi</taxon>
        <taxon>Dikarya</taxon>
        <taxon>Ascomycota</taxon>
        <taxon>Pezizomycotina</taxon>
        <taxon>Dothideomycetes</taxon>
        <taxon>Dothideomycetidae</taxon>
        <taxon>Mycosphaerellales</taxon>
        <taxon>Extremaceae</taxon>
        <taxon>Vermiconidia</taxon>
    </lineage>
</organism>
<evidence type="ECO:0000313" key="2">
    <source>
        <dbReference type="EMBL" id="KAK5538628.1"/>
    </source>
</evidence>
<gene>
    <name evidence="2" type="ORF">LTR25_004170</name>
</gene>
<feature type="region of interest" description="Disordered" evidence="1">
    <location>
        <begin position="234"/>
        <end position="283"/>
    </location>
</feature>
<accession>A0AAV9QC21</accession>
<dbReference type="InterPro" id="IPR036815">
    <property type="entry name" value="14-3-3_dom_sf"/>
</dbReference>
<evidence type="ECO:0000313" key="3">
    <source>
        <dbReference type="Proteomes" id="UP001345827"/>
    </source>
</evidence>
<dbReference type="Proteomes" id="UP001345827">
    <property type="component" value="Unassembled WGS sequence"/>
</dbReference>
<evidence type="ECO:0008006" key="4">
    <source>
        <dbReference type="Google" id="ProtNLM"/>
    </source>
</evidence>
<sequence length="448" mass="49984">MDQRPWLPTVTSSKGYKLSMLLAKVHVPLRSPYEASIKPRCNGTWWFYNSQSSPAAHMMDQARPDIDLSPPARKRWKQAFIELTFLSRQWHPTGTPPLYSLWMASSEVDQKFLGYFAKVITTENNYLSSFLFRVLGLSVILAEKLLQARRAKRLDAVRDPKARHLIYHILWLAREGLVMVEQYVLPMVGNYVELRVLSYKLRASFYHIFVLFHNEPPVNDRINRSKSGTFSLFPDPLSPKSSLKSPTTGTSPTNGRRRSPAISLGGPVGGRAATTTRTPPGLSLPAHPYTNGSNNGNGTATFLLPLQDYRPYATQAFTDANEMAERLLPGSHPVRLSVKVEYIAYIYDCLHEADVSRRLARLAIRHVYEAQEGMDDDSFEDAAEMVGILGRMMKRGLGGGGSSGSQQQTQTQTQNREPSGPAAGIGVDRRHVVGSGSPPRSQQPTTWV</sequence>
<dbReference type="AlphaFoldDB" id="A0AAV9QC21"/>
<keyword evidence="3" id="KW-1185">Reference proteome</keyword>
<feature type="region of interest" description="Disordered" evidence="1">
    <location>
        <begin position="394"/>
        <end position="448"/>
    </location>
</feature>
<dbReference type="EMBL" id="JAXLQG010000006">
    <property type="protein sequence ID" value="KAK5538628.1"/>
    <property type="molecule type" value="Genomic_DNA"/>
</dbReference>
<feature type="compositionally biased region" description="Low complexity" evidence="1">
    <location>
        <begin position="404"/>
        <end position="414"/>
    </location>
</feature>
<dbReference type="Gene3D" id="1.20.190.20">
    <property type="entry name" value="14-3-3 domain"/>
    <property type="match status" value="1"/>
</dbReference>
<feature type="compositionally biased region" description="Polar residues" evidence="1">
    <location>
        <begin position="438"/>
        <end position="448"/>
    </location>
</feature>
<protein>
    <recommendedName>
        <fullName evidence="4">14-3-3 domain-containing protein</fullName>
    </recommendedName>
</protein>
<name>A0AAV9QC21_9PEZI</name>
<proteinExistence type="predicted"/>
<dbReference type="SUPFAM" id="SSF48445">
    <property type="entry name" value="14-3-3 protein"/>
    <property type="match status" value="1"/>
</dbReference>
<evidence type="ECO:0000256" key="1">
    <source>
        <dbReference type="SAM" id="MobiDB-lite"/>
    </source>
</evidence>
<reference evidence="2 3" key="1">
    <citation type="submission" date="2023-06" db="EMBL/GenBank/DDBJ databases">
        <title>Black Yeasts Isolated from many extreme environments.</title>
        <authorList>
            <person name="Coleine C."/>
            <person name="Stajich J.E."/>
            <person name="Selbmann L."/>
        </authorList>
    </citation>
    <scope>NUCLEOTIDE SEQUENCE [LARGE SCALE GENOMIC DNA]</scope>
    <source>
        <strain evidence="2 3">CCFEE 5887</strain>
    </source>
</reference>
<comment type="caution">
    <text evidence="2">The sequence shown here is derived from an EMBL/GenBank/DDBJ whole genome shotgun (WGS) entry which is preliminary data.</text>
</comment>
<feature type="compositionally biased region" description="Low complexity" evidence="1">
    <location>
        <begin position="238"/>
        <end position="253"/>
    </location>
</feature>